<dbReference type="GO" id="GO:0140662">
    <property type="term" value="F:ATP-dependent protein folding chaperone"/>
    <property type="evidence" value="ECO:0007669"/>
    <property type="project" value="InterPro"/>
</dbReference>
<dbReference type="SUPFAM" id="SSF48592">
    <property type="entry name" value="GroEL equatorial domain-like"/>
    <property type="match status" value="1"/>
</dbReference>
<dbReference type="FunFam" id="1.10.560.10:FF:000053">
    <property type="entry name" value="T-complex protein 1 subunit delta"/>
    <property type="match status" value="1"/>
</dbReference>
<dbReference type="NCBIfam" id="TIGR02343">
    <property type="entry name" value="chap_CCT_epsi"/>
    <property type="match status" value="1"/>
</dbReference>
<evidence type="ECO:0000256" key="3">
    <source>
        <dbReference type="ARBA" id="ARBA00011531"/>
    </source>
</evidence>
<dbReference type="CDD" id="cd03339">
    <property type="entry name" value="TCP1_epsilon"/>
    <property type="match status" value="1"/>
</dbReference>
<evidence type="ECO:0000256" key="7">
    <source>
        <dbReference type="ARBA" id="ARBA00023186"/>
    </source>
</evidence>
<dbReference type="PRINTS" id="PR00304">
    <property type="entry name" value="TCOMPLEXTCP1"/>
</dbReference>
<accession>A0A7C8R7L0</accession>
<dbReference type="SUPFAM" id="SSF54849">
    <property type="entry name" value="GroEL-intermediate domain like"/>
    <property type="match status" value="1"/>
</dbReference>
<evidence type="ECO:0000313" key="11">
    <source>
        <dbReference type="EMBL" id="KAF3278201.1"/>
    </source>
</evidence>
<dbReference type="InterPro" id="IPR027413">
    <property type="entry name" value="GROEL-like_equatorial_sf"/>
</dbReference>
<dbReference type="InterPro" id="IPR017998">
    <property type="entry name" value="Chaperone_TCP-1"/>
</dbReference>
<evidence type="ECO:0000256" key="2">
    <source>
        <dbReference type="ARBA" id="ARBA00008020"/>
    </source>
</evidence>
<protein>
    <recommendedName>
        <fullName evidence="8">T-complex protein 1 subunit epsilon</fullName>
    </recommendedName>
    <alternativeName>
        <fullName evidence="9">CCT-epsilon</fullName>
    </alternativeName>
</protein>
<dbReference type="Gene3D" id="3.30.260.10">
    <property type="entry name" value="TCP-1-like chaperonin intermediate domain"/>
    <property type="match status" value="1"/>
</dbReference>
<evidence type="ECO:0000313" key="12">
    <source>
        <dbReference type="Proteomes" id="UP000474640"/>
    </source>
</evidence>
<dbReference type="GO" id="GO:0005832">
    <property type="term" value="C:chaperonin-containing T-complex"/>
    <property type="evidence" value="ECO:0007669"/>
    <property type="project" value="UniProtKB-ARBA"/>
</dbReference>
<dbReference type="Pfam" id="PF00118">
    <property type="entry name" value="Cpn60_TCP1"/>
    <property type="match status" value="1"/>
</dbReference>
<keyword evidence="5 10" id="KW-0547">Nucleotide-binding</keyword>
<comment type="similarity">
    <text evidence="2 10">Belongs to the TCP-1 chaperonin family.</text>
</comment>
<dbReference type="EMBL" id="JAABOJ010000025">
    <property type="protein sequence ID" value="KAF3278201.1"/>
    <property type="molecule type" value="Genomic_DNA"/>
</dbReference>
<dbReference type="FunFam" id="3.50.7.10:FF:000003">
    <property type="entry name" value="T-complex protein 1 subunit epsilon"/>
    <property type="match status" value="1"/>
</dbReference>
<dbReference type="InterPro" id="IPR002194">
    <property type="entry name" value="Chaperonin_TCP-1_CS"/>
</dbReference>
<comment type="subcellular location">
    <subcellularLocation>
        <location evidence="1">Cytoplasm</location>
    </subcellularLocation>
</comment>
<dbReference type="Gene3D" id="3.50.7.10">
    <property type="entry name" value="GroEL"/>
    <property type="match status" value="1"/>
</dbReference>
<dbReference type="PANTHER" id="PTHR11353">
    <property type="entry name" value="CHAPERONIN"/>
    <property type="match status" value="1"/>
</dbReference>
<keyword evidence="6 10" id="KW-0067">ATP-binding</keyword>
<dbReference type="Proteomes" id="UP000474640">
    <property type="component" value="Unassembled WGS sequence"/>
</dbReference>
<dbReference type="SUPFAM" id="SSF52029">
    <property type="entry name" value="GroEL apical domain-like"/>
    <property type="match status" value="1"/>
</dbReference>
<evidence type="ECO:0000256" key="4">
    <source>
        <dbReference type="ARBA" id="ARBA00022490"/>
    </source>
</evidence>
<organism evidence="11 12">
    <name type="scientific">Orbilia oligospora</name>
    <name type="common">Nematode-trapping fungus</name>
    <name type="synonym">Arthrobotrys oligospora</name>
    <dbReference type="NCBI Taxonomy" id="2813651"/>
    <lineage>
        <taxon>Eukaryota</taxon>
        <taxon>Fungi</taxon>
        <taxon>Dikarya</taxon>
        <taxon>Ascomycota</taxon>
        <taxon>Pezizomycotina</taxon>
        <taxon>Orbiliomycetes</taxon>
        <taxon>Orbiliales</taxon>
        <taxon>Orbiliaceae</taxon>
        <taxon>Orbilia</taxon>
    </lineage>
</organism>
<reference evidence="11 12" key="1">
    <citation type="submission" date="2020-01" db="EMBL/GenBank/DDBJ databases">
        <authorList>
            <person name="Palmer J.M."/>
        </authorList>
    </citation>
    <scope>NUCLEOTIDE SEQUENCE [LARGE SCALE GENOMIC DNA]</scope>
    <source>
        <strain evidence="11 12">TWF970</strain>
    </source>
</reference>
<dbReference type="OrthoDB" id="10248520at2759"/>
<evidence type="ECO:0000256" key="8">
    <source>
        <dbReference type="ARBA" id="ARBA00024086"/>
    </source>
</evidence>
<dbReference type="InterPro" id="IPR053374">
    <property type="entry name" value="TCP-1_chaperonin"/>
</dbReference>
<dbReference type="InterPro" id="IPR054827">
    <property type="entry name" value="thermosome_alpha"/>
</dbReference>
<dbReference type="GO" id="GO:0051082">
    <property type="term" value="F:unfolded protein binding"/>
    <property type="evidence" value="ECO:0007669"/>
    <property type="project" value="InterPro"/>
</dbReference>
<dbReference type="Gene3D" id="1.10.560.10">
    <property type="entry name" value="GroEL-like equatorial domain"/>
    <property type="match status" value="1"/>
</dbReference>
<comment type="caution">
    <text evidence="11">The sequence shown here is derived from an EMBL/GenBank/DDBJ whole genome shotgun (WGS) entry which is preliminary data.</text>
</comment>
<dbReference type="GO" id="GO:0005524">
    <property type="term" value="F:ATP binding"/>
    <property type="evidence" value="ECO:0007669"/>
    <property type="project" value="UniProtKB-KW"/>
</dbReference>
<evidence type="ECO:0000256" key="6">
    <source>
        <dbReference type="ARBA" id="ARBA00022840"/>
    </source>
</evidence>
<keyword evidence="4" id="KW-0963">Cytoplasm</keyword>
<name>A0A7C8R7L0_ORBOL</name>
<comment type="subunit">
    <text evidence="3">Heterooligomeric complex of about 850 to 900 kDa that forms two stacked rings, 12 to 16 nm in diameter.</text>
</comment>
<dbReference type="NCBIfam" id="NF041082">
    <property type="entry name" value="thermosome_alpha"/>
    <property type="match status" value="1"/>
</dbReference>
<dbReference type="PROSITE" id="PS00751">
    <property type="entry name" value="TCP1_2"/>
    <property type="match status" value="1"/>
</dbReference>
<keyword evidence="7 10" id="KW-0143">Chaperone</keyword>
<sequence length="520" mass="56532">MNQLDLSNAALVQDEMGRPFIVVRDQGRKQRQHGTEAVKSHILAARTVANIVKTSLGPRGLDKILISPDGDITVTNDGATILSQMEITNHIAKLLVELSKSQDDEIGDGTTGVVVLAGALLEQAADLIDKGIHPIRIADGYDEACEIAVAHLDNISDVVDFTRENTENLLRSAKTSLGSKIVSIAHDKFTKIAVDAVLAVADLERKDVDFELIKVDGKVGGALEDSVLVKGVIIDKDMSHPQMPRVVKDAKLAILTCAFEPPKPKTKHKLDITSVDEFKKLQAYEKGKFEEMVKQIKDTGANLVICQWGFDDEANHLLLQNELPAVRWVGGPEIELIAIATNGRIVPRFEDLSAEKLGRAGIVRELSFGTTRDRMLVIEDCANTRAVTVFVRGSNKMIIDEAKRALHDALCVVRNLVKDNRIVYGGGAAEIACSLKVAEEADKRPGLEQYAMRAFANALDAIPMALAENSGLSPIETLAQIKSRQVREKSFRLGVDCMQTGSNGKPKSLELQSPSISPCA</sequence>
<gene>
    <name evidence="11" type="primary">CCT5_1</name>
    <name evidence="11" type="ORF">TWF970_004654</name>
</gene>
<evidence type="ECO:0000256" key="5">
    <source>
        <dbReference type="ARBA" id="ARBA00022741"/>
    </source>
</evidence>
<evidence type="ECO:0000256" key="10">
    <source>
        <dbReference type="RuleBase" id="RU004187"/>
    </source>
</evidence>
<dbReference type="InterPro" id="IPR012718">
    <property type="entry name" value="Chap_CCT_epsi"/>
</dbReference>
<dbReference type="PROSITE" id="PS00750">
    <property type="entry name" value="TCP1_1"/>
    <property type="match status" value="1"/>
</dbReference>
<evidence type="ECO:0000256" key="9">
    <source>
        <dbReference type="ARBA" id="ARBA00033325"/>
    </source>
</evidence>
<proteinExistence type="inferred from homology"/>
<dbReference type="PROSITE" id="PS00995">
    <property type="entry name" value="TCP1_3"/>
    <property type="match status" value="1"/>
</dbReference>
<dbReference type="InterPro" id="IPR002423">
    <property type="entry name" value="Cpn60/GroEL/TCP-1"/>
</dbReference>
<evidence type="ECO:0000256" key="1">
    <source>
        <dbReference type="ARBA" id="ARBA00004496"/>
    </source>
</evidence>
<dbReference type="InterPro" id="IPR027410">
    <property type="entry name" value="TCP-1-like_intermed_sf"/>
</dbReference>
<dbReference type="AlphaFoldDB" id="A0A7C8R7L0"/>
<dbReference type="NCBIfam" id="NF041083">
    <property type="entry name" value="thermosome_beta"/>
    <property type="match status" value="1"/>
</dbReference>
<dbReference type="InterPro" id="IPR027409">
    <property type="entry name" value="GroEL-like_apical_dom_sf"/>
</dbReference>
<dbReference type="GO" id="GO:0016887">
    <property type="term" value="F:ATP hydrolysis activity"/>
    <property type="evidence" value="ECO:0007669"/>
    <property type="project" value="InterPro"/>
</dbReference>